<name>A0A8J3J0G8_9ACTN</name>
<gene>
    <name evidence="2" type="ORF">Aru02nite_01300</name>
</gene>
<sequence>MTATATASSDSDTTAAPLTDRTPTSDVPTGAVPPPTSRSHRDGSYTLPCAPGSEVVLSPPRAWRRPLRGSR</sequence>
<evidence type="ECO:0000313" key="3">
    <source>
        <dbReference type="Proteomes" id="UP000612808"/>
    </source>
</evidence>
<dbReference type="EMBL" id="BOMB01000001">
    <property type="protein sequence ID" value="GID09241.1"/>
    <property type="molecule type" value="Genomic_DNA"/>
</dbReference>
<accession>A0A8J3J0G8</accession>
<comment type="caution">
    <text evidence="2">The sequence shown here is derived from an EMBL/GenBank/DDBJ whole genome shotgun (WGS) entry which is preliminary data.</text>
</comment>
<evidence type="ECO:0000256" key="1">
    <source>
        <dbReference type="SAM" id="MobiDB-lite"/>
    </source>
</evidence>
<proteinExistence type="predicted"/>
<keyword evidence="3" id="KW-1185">Reference proteome</keyword>
<feature type="region of interest" description="Disordered" evidence="1">
    <location>
        <begin position="1"/>
        <end position="71"/>
    </location>
</feature>
<organism evidence="2 3">
    <name type="scientific">Actinocatenispora rupis</name>
    <dbReference type="NCBI Taxonomy" id="519421"/>
    <lineage>
        <taxon>Bacteria</taxon>
        <taxon>Bacillati</taxon>
        <taxon>Actinomycetota</taxon>
        <taxon>Actinomycetes</taxon>
        <taxon>Micromonosporales</taxon>
        <taxon>Micromonosporaceae</taxon>
        <taxon>Actinocatenispora</taxon>
    </lineage>
</organism>
<feature type="compositionally biased region" description="Low complexity" evidence="1">
    <location>
        <begin position="1"/>
        <end position="16"/>
    </location>
</feature>
<dbReference type="Proteomes" id="UP000612808">
    <property type="component" value="Unassembled WGS sequence"/>
</dbReference>
<dbReference type="AlphaFoldDB" id="A0A8J3J0G8"/>
<evidence type="ECO:0000313" key="2">
    <source>
        <dbReference type="EMBL" id="GID09241.1"/>
    </source>
</evidence>
<reference evidence="2" key="1">
    <citation type="submission" date="2021-01" db="EMBL/GenBank/DDBJ databases">
        <title>Whole genome shotgun sequence of Actinocatenispora rupis NBRC 107355.</title>
        <authorList>
            <person name="Komaki H."/>
            <person name="Tamura T."/>
        </authorList>
    </citation>
    <scope>NUCLEOTIDE SEQUENCE</scope>
    <source>
        <strain evidence="2">NBRC 107355</strain>
    </source>
</reference>
<protein>
    <submittedName>
        <fullName evidence="2">Uncharacterized protein</fullName>
    </submittedName>
</protein>
<feature type="compositionally biased region" description="Basic residues" evidence="1">
    <location>
        <begin position="62"/>
        <end position="71"/>
    </location>
</feature>